<protein>
    <submittedName>
        <fullName evidence="1">Uncharacterized protein</fullName>
    </submittedName>
</protein>
<dbReference type="AlphaFoldDB" id="B5EW87"/>
<dbReference type="KEGG" id="vfm:VFMJ11_B0144"/>
<dbReference type="Proteomes" id="UP000001857">
    <property type="component" value="Plasmid pMJ100"/>
</dbReference>
<sequence>MYSPDEINYFSLIGKRYPQESVINSKERIFMSLFSFNQNYLIIKVLDSQSIQNITDVSLSIYREGCAMVLGTHWRTKLNSSNFTSLIPVNPKLVDFPIFPSSDEVATFEVHFVDAITGVLLKVINFTPQSNDFTASFVDEYNSLSEEPYETPHFARSFEKFNALSLSAMGESIILSSPCSIIKKDSEKDEPQFFNLKKEVKYDLSLEEAEEEAFLLHAEDA</sequence>
<proteinExistence type="predicted"/>
<dbReference type="EMBL" id="CP001134">
    <property type="protein sequence ID" value="ACH64744.1"/>
    <property type="molecule type" value="Genomic_DNA"/>
</dbReference>
<evidence type="ECO:0000313" key="1">
    <source>
        <dbReference type="EMBL" id="ACH64744.1"/>
    </source>
</evidence>
<accession>B5EW87</accession>
<dbReference type="HOGENOM" id="CLU_1250223_0_0_6"/>
<name>B5EW87_ALIFM</name>
<geneLocation type="plasmid" evidence="1 2">
    <name>pMJ100</name>
</geneLocation>
<reference evidence="1 2" key="2">
    <citation type="journal article" date="2009" name="Nature">
        <title>A single regulatory gene is sufficient to alter bacterial host range.</title>
        <authorList>
            <person name="Mandel M.J."/>
            <person name="Wollenberg M.S."/>
            <person name="Stabb E.V."/>
            <person name="Visick K.L."/>
            <person name="Ruby E.G."/>
        </authorList>
    </citation>
    <scope>NUCLEOTIDE SEQUENCE [LARGE SCALE GENOMIC DNA]</scope>
    <source>
        <strain evidence="1 2">MJ11</strain>
    </source>
</reference>
<evidence type="ECO:0000313" key="2">
    <source>
        <dbReference type="Proteomes" id="UP000001857"/>
    </source>
</evidence>
<gene>
    <name evidence="1" type="ordered locus">VFMJ11_B0144</name>
</gene>
<dbReference type="RefSeq" id="WP_012534527.1">
    <property type="nucleotide sequence ID" value="NC_011185.1"/>
</dbReference>
<organism evidence="1 2">
    <name type="scientific">Aliivibrio fischeri (strain MJ11)</name>
    <name type="common">Vibrio fischeri</name>
    <dbReference type="NCBI Taxonomy" id="388396"/>
    <lineage>
        <taxon>Bacteria</taxon>
        <taxon>Pseudomonadati</taxon>
        <taxon>Pseudomonadota</taxon>
        <taxon>Gammaproteobacteria</taxon>
        <taxon>Vibrionales</taxon>
        <taxon>Vibrionaceae</taxon>
        <taxon>Aliivibrio</taxon>
    </lineage>
</organism>
<keyword evidence="1" id="KW-0614">Plasmid</keyword>
<reference evidence="2" key="1">
    <citation type="submission" date="2008-08" db="EMBL/GenBank/DDBJ databases">
        <title>Complete sequence of Vibrio fischeri strain MJ11.</title>
        <authorList>
            <person name="Mandel M.J."/>
            <person name="Stabb E.V."/>
            <person name="Ruby E.G."/>
            <person name="Ferriera S."/>
            <person name="Johnson J."/>
            <person name="Kravitz S."/>
            <person name="Beeson K."/>
            <person name="Sutton G."/>
            <person name="Rogers Y.-H."/>
            <person name="Friedman R."/>
            <person name="Frazier M."/>
            <person name="Venter J.C."/>
        </authorList>
    </citation>
    <scope>NUCLEOTIDE SEQUENCE [LARGE SCALE GENOMIC DNA]</scope>
    <source>
        <strain evidence="2">MJ11</strain>
        <plasmid evidence="2">pMJ100</plasmid>
    </source>
</reference>